<dbReference type="AlphaFoldDB" id="A0A256G376"/>
<evidence type="ECO:0000313" key="3">
    <source>
        <dbReference type="Proteomes" id="UP000216478"/>
    </source>
</evidence>
<organism evidence="2 3">
    <name type="scientific">Brucella grignonensis</name>
    <dbReference type="NCBI Taxonomy" id="94627"/>
    <lineage>
        <taxon>Bacteria</taxon>
        <taxon>Pseudomonadati</taxon>
        <taxon>Pseudomonadota</taxon>
        <taxon>Alphaproteobacteria</taxon>
        <taxon>Hyphomicrobiales</taxon>
        <taxon>Brucellaceae</taxon>
        <taxon>Brucella/Ochrobactrum group</taxon>
        <taxon>Brucella</taxon>
    </lineage>
</organism>
<keyword evidence="3" id="KW-1185">Reference proteome</keyword>
<dbReference type="EMBL" id="NNRL01000085">
    <property type="protein sequence ID" value="OYR21488.1"/>
    <property type="molecule type" value="Genomic_DNA"/>
</dbReference>
<evidence type="ECO:0000313" key="2">
    <source>
        <dbReference type="EMBL" id="OYR21488.1"/>
    </source>
</evidence>
<reference evidence="2 3" key="1">
    <citation type="submission" date="2017-07" db="EMBL/GenBank/DDBJ databases">
        <title>Phylogenetic study on the rhizospheric bacterium Ochrobactrum sp. A44.</title>
        <authorList>
            <person name="Krzyzanowska D.M."/>
            <person name="Ossowicki A."/>
            <person name="Rajewska M."/>
            <person name="Maciag T."/>
            <person name="Kaczynski Z."/>
            <person name="Czerwicka M."/>
            <person name="Jafra S."/>
        </authorList>
    </citation>
    <scope>NUCLEOTIDE SEQUENCE [LARGE SCALE GENOMIC DNA]</scope>
    <source>
        <strain evidence="2 3">OgA9a</strain>
    </source>
</reference>
<comment type="caution">
    <text evidence="2">The sequence shown here is derived from an EMBL/GenBank/DDBJ whole genome shotgun (WGS) entry which is preliminary data.</text>
</comment>
<gene>
    <name evidence="2" type="ORF">CEV33_4773</name>
</gene>
<name>A0A256G376_9HYPH</name>
<protein>
    <submittedName>
        <fullName evidence="2">Uncharacterized protein</fullName>
    </submittedName>
</protein>
<feature type="region of interest" description="Disordered" evidence="1">
    <location>
        <begin position="38"/>
        <end position="60"/>
    </location>
</feature>
<proteinExistence type="predicted"/>
<dbReference type="Proteomes" id="UP000216478">
    <property type="component" value="Unassembled WGS sequence"/>
</dbReference>
<evidence type="ECO:0000256" key="1">
    <source>
        <dbReference type="SAM" id="MobiDB-lite"/>
    </source>
</evidence>
<accession>A0A256G376</accession>
<sequence length="60" mass="6472">MEAEDQGVASCLVNIAYQLEGFVDQSLLFVVFSAAANPQIPEPSDGISSRYKRHNGTATQ</sequence>
<feature type="compositionally biased region" description="Basic residues" evidence="1">
    <location>
        <begin position="50"/>
        <end position="60"/>
    </location>
</feature>